<evidence type="ECO:0000313" key="2">
    <source>
        <dbReference type="Proteomes" id="UP000270678"/>
    </source>
</evidence>
<name>A0A3Q9ID37_9BACL</name>
<dbReference type="Proteomes" id="UP000270678">
    <property type="component" value="Chromosome"/>
</dbReference>
<organism evidence="1 2">
    <name type="scientific">Paenibacillus lutimineralis</name>
    <dbReference type="NCBI Taxonomy" id="2707005"/>
    <lineage>
        <taxon>Bacteria</taxon>
        <taxon>Bacillati</taxon>
        <taxon>Bacillota</taxon>
        <taxon>Bacilli</taxon>
        <taxon>Bacillales</taxon>
        <taxon>Paenibacillaceae</taxon>
        <taxon>Paenibacillus</taxon>
    </lineage>
</organism>
<proteinExistence type="predicted"/>
<dbReference type="EMBL" id="CP034346">
    <property type="protein sequence ID" value="AZS16464.1"/>
    <property type="molecule type" value="Genomic_DNA"/>
</dbReference>
<dbReference type="OrthoDB" id="2665237at2"/>
<dbReference type="AlphaFoldDB" id="A0A3Q9ID37"/>
<accession>A0A3Q9ID37</accession>
<reference evidence="2" key="1">
    <citation type="submission" date="2018-12" db="EMBL/GenBank/DDBJ databases">
        <title>Complete genome sequence of Paenibacillus sp. MBLB1234.</title>
        <authorList>
            <person name="Nam Y.-D."/>
            <person name="Kang J."/>
            <person name="Chung W.-H."/>
            <person name="Park Y.S."/>
        </authorList>
    </citation>
    <scope>NUCLEOTIDE SEQUENCE [LARGE SCALE GENOMIC DNA]</scope>
    <source>
        <strain evidence="2">MBLB1234</strain>
    </source>
</reference>
<keyword evidence="2" id="KW-1185">Reference proteome</keyword>
<gene>
    <name evidence="1" type="ORF">EI981_19755</name>
</gene>
<dbReference type="KEGG" id="plut:EI981_19755"/>
<evidence type="ECO:0000313" key="1">
    <source>
        <dbReference type="EMBL" id="AZS16464.1"/>
    </source>
</evidence>
<sequence length="123" mass="14455">MNNGVVDFGPFTNDVFIGAMTINQARDKLNSLDMSESEEKRYDTILVVGKDIGQAKFLWRIIRDKYPKESRVKFIDKDWQLDGLCPWTMLIIFVGEYWLNPTHESRVLRMYQQRGADVVYEEV</sequence>
<protein>
    <submittedName>
        <fullName evidence="1">Uncharacterized protein</fullName>
    </submittedName>
</protein>
<dbReference type="RefSeq" id="WP_127001090.1">
    <property type="nucleotide sequence ID" value="NZ_CP034346.1"/>
</dbReference>